<dbReference type="InterPro" id="IPR038731">
    <property type="entry name" value="RgtA/B/C-like"/>
</dbReference>
<dbReference type="GO" id="GO:0005886">
    <property type="term" value="C:plasma membrane"/>
    <property type="evidence" value="ECO:0007669"/>
    <property type="project" value="UniProtKB-SubCell"/>
</dbReference>
<proteinExistence type="predicted"/>
<evidence type="ECO:0000256" key="2">
    <source>
        <dbReference type="ARBA" id="ARBA00022475"/>
    </source>
</evidence>
<dbReference type="GeneID" id="42364586"/>
<dbReference type="EMBL" id="CP040089">
    <property type="protein sequence ID" value="QGA80109.1"/>
    <property type="molecule type" value="Genomic_DNA"/>
</dbReference>
<keyword evidence="4" id="KW-0808">Transferase</keyword>
<feature type="transmembrane region" description="Helical" evidence="8">
    <location>
        <begin position="296"/>
        <end position="314"/>
    </location>
</feature>
<feature type="transmembrane region" description="Helical" evidence="8">
    <location>
        <begin position="134"/>
        <end position="153"/>
    </location>
</feature>
<dbReference type="PANTHER" id="PTHR33908">
    <property type="entry name" value="MANNOSYLTRANSFERASE YKCB-RELATED"/>
    <property type="match status" value="1"/>
</dbReference>
<name>A0A5Q0UGJ5_9ARCH</name>
<evidence type="ECO:0000256" key="7">
    <source>
        <dbReference type="ARBA" id="ARBA00023136"/>
    </source>
</evidence>
<feature type="domain" description="Glycosyltransferase RgtA/B/C/D-like" evidence="9">
    <location>
        <begin position="65"/>
        <end position="209"/>
    </location>
</feature>
<dbReference type="PANTHER" id="PTHR33908:SF11">
    <property type="entry name" value="MEMBRANE PROTEIN"/>
    <property type="match status" value="1"/>
</dbReference>
<feature type="transmembrane region" description="Helical" evidence="8">
    <location>
        <begin position="320"/>
        <end position="340"/>
    </location>
</feature>
<organism evidence="10 11">
    <name type="scientific">Candidatus Nanohalobium constans</name>
    <dbReference type="NCBI Taxonomy" id="2565781"/>
    <lineage>
        <taxon>Archaea</taxon>
        <taxon>Candidatus Nanohalarchaeota</taxon>
        <taxon>Candidatus Nanohalobia</taxon>
        <taxon>Candidatus Nanohalobiales</taxon>
        <taxon>Candidatus Nanohalobiaceae</taxon>
        <taxon>Candidatus Nanohalobium</taxon>
    </lineage>
</organism>
<feature type="transmembrane region" description="Helical" evidence="8">
    <location>
        <begin position="219"/>
        <end position="237"/>
    </location>
</feature>
<dbReference type="GO" id="GO:0008610">
    <property type="term" value="P:lipid biosynthetic process"/>
    <property type="evidence" value="ECO:0007669"/>
    <property type="project" value="UniProtKB-ARBA"/>
</dbReference>
<gene>
    <name evidence="10" type="ORF">LC1Nh_0205</name>
</gene>
<feature type="transmembrane region" description="Helical" evidence="8">
    <location>
        <begin position="262"/>
        <end position="284"/>
    </location>
</feature>
<keyword evidence="6 8" id="KW-1133">Transmembrane helix</keyword>
<sequence>MEIREITEEIKPVHLAVISIFLLGFLAGLLPVNTGYHYWDETVYLQHGEILAGESPNTFNEFDIRPPLFSLMLGAVFSLSHSIVSAHIFVAAFSAIGILLTYCLGRDLFDSKVGVGAALIYALSPLRIKMAGDIMVDALLPVLWLMTIFIFYRATQSSERRLTSFMYFFTGVSAGLAVLMKFTSLVILPILGISLLAFKSFEGFRKPKKLALDLLMDKNNYLAVIGCVFTMSPYLVWSKLTYGGFFSTFIYAWSDRGLTDPMMTYLTSLDVLIPSVFFAGSLIYILTMDADRFENFLPLIVPGFFYLIMQFVIRNKEPRFLLPAIPFAAILASAGFRNIFTDKRFYIFLILSALVFTPTISTEAGEGVLEHGTTYSSTYYPEAQTALWMRENTSEDAVLYTNFHEPILGYYSKRQIMQLPNYHSFEQLLDNYFNQSGYVYYANSTRFQNPSYEEMVSRSDFSKVKSFSGKSHLFYYSK</sequence>
<feature type="transmembrane region" description="Helical" evidence="8">
    <location>
        <begin position="165"/>
        <end position="198"/>
    </location>
</feature>
<dbReference type="GO" id="GO:0016763">
    <property type="term" value="F:pentosyltransferase activity"/>
    <property type="evidence" value="ECO:0007669"/>
    <property type="project" value="TreeGrafter"/>
</dbReference>
<keyword evidence="2" id="KW-1003">Cell membrane</keyword>
<evidence type="ECO:0000313" key="10">
    <source>
        <dbReference type="EMBL" id="QGA80109.1"/>
    </source>
</evidence>
<evidence type="ECO:0000256" key="1">
    <source>
        <dbReference type="ARBA" id="ARBA00004651"/>
    </source>
</evidence>
<dbReference type="InterPro" id="IPR050297">
    <property type="entry name" value="LipidA_mod_glycosyltrf_83"/>
</dbReference>
<evidence type="ECO:0000256" key="6">
    <source>
        <dbReference type="ARBA" id="ARBA00022989"/>
    </source>
</evidence>
<evidence type="ECO:0000313" key="11">
    <source>
        <dbReference type="Proteomes" id="UP000377803"/>
    </source>
</evidence>
<keyword evidence="11" id="KW-1185">Reference proteome</keyword>
<evidence type="ECO:0000259" key="9">
    <source>
        <dbReference type="Pfam" id="PF13231"/>
    </source>
</evidence>
<dbReference type="AlphaFoldDB" id="A0A5Q0UGJ5"/>
<keyword evidence="5 8" id="KW-0812">Transmembrane</keyword>
<accession>A0A5Q0UGJ5</accession>
<evidence type="ECO:0000256" key="8">
    <source>
        <dbReference type="SAM" id="Phobius"/>
    </source>
</evidence>
<keyword evidence="3" id="KW-0328">Glycosyltransferase</keyword>
<dbReference type="OrthoDB" id="114973at2157"/>
<dbReference type="RefSeq" id="WP_153549847.1">
    <property type="nucleotide sequence ID" value="NZ_CP040089.1"/>
</dbReference>
<feature type="transmembrane region" description="Helical" evidence="8">
    <location>
        <begin position="12"/>
        <end position="32"/>
    </location>
</feature>
<evidence type="ECO:0000256" key="5">
    <source>
        <dbReference type="ARBA" id="ARBA00022692"/>
    </source>
</evidence>
<protein>
    <recommendedName>
        <fullName evidence="9">Glycosyltransferase RgtA/B/C/D-like domain-containing protein</fullName>
    </recommendedName>
</protein>
<keyword evidence="7 8" id="KW-0472">Membrane</keyword>
<dbReference type="Proteomes" id="UP000377803">
    <property type="component" value="Chromosome"/>
</dbReference>
<dbReference type="Pfam" id="PF13231">
    <property type="entry name" value="PMT_2"/>
    <property type="match status" value="1"/>
</dbReference>
<reference evidence="11" key="1">
    <citation type="submission" date="2019-05" db="EMBL/GenBank/DDBJ databases">
        <title>Candidatus Nanohalobium constans, a novel model system to study the DPANN nano-sized archaea: genomic and physiological characterization of a nanoarchaeon co-cultured with its chitinotrophic host.</title>
        <authorList>
            <person name="La Cono V."/>
            <person name="Arcadi E."/>
            <person name="Crisafi F."/>
            <person name="Denaro R."/>
            <person name="La Spada G."/>
            <person name="Messina E."/>
            <person name="Smedile F."/>
            <person name="Toshchakov S.V."/>
            <person name="Shevchenko M.A."/>
            <person name="Golyshin P.N."/>
            <person name="Golyshina O.V."/>
            <person name="Ferrer M."/>
            <person name="Rohde M."/>
            <person name="Mushegian A."/>
            <person name="Sorokin D.Y."/>
            <person name="Giuliano L."/>
            <person name="Yakimov M.M."/>
        </authorList>
    </citation>
    <scope>NUCLEOTIDE SEQUENCE [LARGE SCALE GENOMIC DNA]</scope>
    <source>
        <strain evidence="11">LC1Nh</strain>
    </source>
</reference>
<dbReference type="KEGG" id="ncon:LC1Nh_0205"/>
<evidence type="ECO:0000256" key="3">
    <source>
        <dbReference type="ARBA" id="ARBA00022676"/>
    </source>
</evidence>
<comment type="subcellular location">
    <subcellularLocation>
        <location evidence="1">Cell membrane</location>
        <topology evidence="1">Multi-pass membrane protein</topology>
    </subcellularLocation>
</comment>
<evidence type="ECO:0000256" key="4">
    <source>
        <dbReference type="ARBA" id="ARBA00022679"/>
    </source>
</evidence>
<feature type="transmembrane region" description="Helical" evidence="8">
    <location>
        <begin position="69"/>
        <end position="102"/>
    </location>
</feature>